<dbReference type="Pfam" id="PF13366">
    <property type="entry name" value="PDDEXK_3"/>
    <property type="match status" value="1"/>
</dbReference>
<dbReference type="RefSeq" id="WP_091331488.1">
    <property type="nucleotide sequence ID" value="NZ_FNOW01000001.1"/>
</dbReference>
<keyword evidence="2" id="KW-1185">Reference proteome</keyword>
<accession>A0A1H3AYR7</accession>
<proteinExistence type="predicted"/>
<dbReference type="STRING" id="61595.SAMN05421644_101137"/>
<dbReference type="InterPro" id="IPR026350">
    <property type="entry name" value="GxxExxY"/>
</dbReference>
<reference evidence="2" key="1">
    <citation type="submission" date="2016-10" db="EMBL/GenBank/DDBJ databases">
        <authorList>
            <person name="Varghese N."/>
            <person name="Submissions S."/>
        </authorList>
    </citation>
    <scope>NUCLEOTIDE SEQUENCE [LARGE SCALE GENOMIC DNA]</scope>
    <source>
        <strain evidence="2">DSM 173</strain>
    </source>
</reference>
<dbReference type="OrthoDB" id="9806869at2"/>
<organism evidence="1 2">
    <name type="scientific">Allochromatium warmingii</name>
    <name type="common">Chromatium warmingii</name>
    <dbReference type="NCBI Taxonomy" id="61595"/>
    <lineage>
        <taxon>Bacteria</taxon>
        <taxon>Pseudomonadati</taxon>
        <taxon>Pseudomonadota</taxon>
        <taxon>Gammaproteobacteria</taxon>
        <taxon>Chromatiales</taxon>
        <taxon>Chromatiaceae</taxon>
        <taxon>Allochromatium</taxon>
    </lineage>
</organism>
<dbReference type="NCBIfam" id="TIGR04256">
    <property type="entry name" value="GxxExxY"/>
    <property type="match status" value="1"/>
</dbReference>
<evidence type="ECO:0000313" key="1">
    <source>
        <dbReference type="EMBL" id="SDX33959.1"/>
    </source>
</evidence>
<dbReference type="Gene3D" id="3.40.91.30">
    <property type="match status" value="1"/>
</dbReference>
<gene>
    <name evidence="1" type="ORF">SAMN05421644_101137</name>
</gene>
<protein>
    <submittedName>
        <fullName evidence="1">GxxExxY protein</fullName>
    </submittedName>
</protein>
<sequence>MNEILFVDETYAIRGAIFEVYKEMGPGFLEAVYQECLTQEFTYRNIPFVAQPQLHITYKEQPLKHIYIPDFICFEKIIVEIKGIKTVTPEHKAQLLNYLKATGLKLGLLVNFGHYPQVEIVRMARSS</sequence>
<dbReference type="EMBL" id="FNOW01000001">
    <property type="protein sequence ID" value="SDX33959.1"/>
    <property type="molecule type" value="Genomic_DNA"/>
</dbReference>
<dbReference type="Proteomes" id="UP000198672">
    <property type="component" value="Unassembled WGS sequence"/>
</dbReference>
<evidence type="ECO:0000313" key="2">
    <source>
        <dbReference type="Proteomes" id="UP000198672"/>
    </source>
</evidence>
<name>A0A1H3AYR7_ALLWA</name>
<dbReference type="AlphaFoldDB" id="A0A1H3AYR7"/>